<dbReference type="PANTHER" id="PTHR11851">
    <property type="entry name" value="METALLOPROTEASE"/>
    <property type="match status" value="1"/>
</dbReference>
<dbReference type="SUPFAM" id="SSF63411">
    <property type="entry name" value="LuxS/MPP-like metallohydrolase"/>
    <property type="match status" value="2"/>
</dbReference>
<feature type="domain" description="Peptidase M16 N-terminal" evidence="3">
    <location>
        <begin position="84"/>
        <end position="228"/>
    </location>
</feature>
<dbReference type="AlphaFoldDB" id="A0A9D4Z0C1"/>
<reference evidence="5" key="2">
    <citation type="submission" date="2020-11" db="EMBL/GenBank/DDBJ databases">
        <authorList>
            <person name="Cecchin M."/>
            <person name="Marcolungo L."/>
            <person name="Rossato M."/>
            <person name="Girolomoni L."/>
            <person name="Cosentino E."/>
            <person name="Cuine S."/>
            <person name="Li-Beisson Y."/>
            <person name="Delledonne M."/>
            <person name="Ballottari M."/>
        </authorList>
    </citation>
    <scope>NUCLEOTIDE SEQUENCE</scope>
    <source>
        <strain evidence="5">211/11P</strain>
        <tissue evidence="5">Whole cell</tissue>
    </source>
</reference>
<feature type="domain" description="Peptidase M16 C-terminal" evidence="4">
    <location>
        <begin position="235"/>
        <end position="417"/>
    </location>
</feature>
<dbReference type="InterPro" id="IPR007863">
    <property type="entry name" value="Peptidase_M16_C"/>
</dbReference>
<evidence type="ECO:0000259" key="4">
    <source>
        <dbReference type="Pfam" id="PF05193"/>
    </source>
</evidence>
<dbReference type="Pfam" id="PF05193">
    <property type="entry name" value="Peptidase_M16_C"/>
    <property type="match status" value="1"/>
</dbReference>
<keyword evidence="6" id="KW-1185">Reference proteome</keyword>
<sequence>MLASAARESGLVAVRAFSTSAALQAAPALATAKRSFLAQLFGSGSRVDVPLTDVLPGVELPQPIAHSKEAPATQLTKLSNGCTVATENTPGATATLGLYVDCGSVYETPANTGASHLLEYMAFKTTKNRTHVRLVREVEAIGGNVLASASREQMAYNIDTSKASIPEALEILTDAVLNPKFQAWEVAEQVRKMEADVKNLKDNPQTTLLEGLHSVAYTGGLGRPLIVPDGCLGGLNADVLSDFYANNFTAPRIVLAAAGVDHSELTRLAEPLLAALPRSSAGGEPRSEYIGGDWRQFAASPLTHAILAFEYQGGWRDVKGSVAMTVLQYLLGGGGSFSAGGPGKGMHSRLYTRVLNQHPWMHNCTALNSIYNNSGLVGVFASAESSQAGAMVDILCKEMQAVTKDVPEAELERAKAAAVSSVLMNLESRAVVAEDIGRQVLTYGHRKPVGEFVQEIRSLKASDLSAAAAKLLKSPPSMAVLGDIAHVPRYDQVAKRFA</sequence>
<comment type="similarity">
    <text evidence="2">Belongs to the peptidase M16 family.</text>
</comment>
<proteinExistence type="inferred from homology"/>
<dbReference type="PANTHER" id="PTHR11851:SF49">
    <property type="entry name" value="MITOCHONDRIAL-PROCESSING PEPTIDASE SUBUNIT ALPHA"/>
    <property type="match status" value="1"/>
</dbReference>
<dbReference type="OrthoDB" id="10251424at2759"/>
<dbReference type="InterPro" id="IPR050361">
    <property type="entry name" value="MPP/UQCRC_Complex"/>
</dbReference>
<evidence type="ECO:0000256" key="2">
    <source>
        <dbReference type="ARBA" id="ARBA00007261"/>
    </source>
</evidence>
<dbReference type="GO" id="GO:0046872">
    <property type="term" value="F:metal ion binding"/>
    <property type="evidence" value="ECO:0007669"/>
    <property type="project" value="InterPro"/>
</dbReference>
<protein>
    <recommendedName>
        <fullName evidence="7">Mitochondrial-processing peptidase subunit alpha</fullName>
    </recommendedName>
</protein>
<evidence type="ECO:0000313" key="6">
    <source>
        <dbReference type="Proteomes" id="UP001055712"/>
    </source>
</evidence>
<evidence type="ECO:0000259" key="3">
    <source>
        <dbReference type="Pfam" id="PF00675"/>
    </source>
</evidence>
<accession>A0A9D4Z0C1</accession>
<dbReference type="FunFam" id="3.30.830.10:FF:000008">
    <property type="entry name" value="Mitochondrial-processing peptidase subunit beta"/>
    <property type="match status" value="1"/>
</dbReference>
<comment type="function">
    <text evidence="1">Substrate recognition and binding subunit of the essential mitochondrial processing protease (MPP), which cleaves the mitochondrial sequence off newly imported precursors proteins.</text>
</comment>
<organism evidence="5 6">
    <name type="scientific">Chlorella vulgaris</name>
    <name type="common">Green alga</name>
    <dbReference type="NCBI Taxonomy" id="3077"/>
    <lineage>
        <taxon>Eukaryota</taxon>
        <taxon>Viridiplantae</taxon>
        <taxon>Chlorophyta</taxon>
        <taxon>core chlorophytes</taxon>
        <taxon>Trebouxiophyceae</taxon>
        <taxon>Chlorellales</taxon>
        <taxon>Chlorellaceae</taxon>
        <taxon>Chlorella clade</taxon>
        <taxon>Chlorella</taxon>
    </lineage>
</organism>
<dbReference type="Proteomes" id="UP001055712">
    <property type="component" value="Unassembled WGS sequence"/>
</dbReference>
<dbReference type="InterPro" id="IPR011765">
    <property type="entry name" value="Pept_M16_N"/>
</dbReference>
<reference evidence="5" key="1">
    <citation type="journal article" date="2019" name="Plant J.">
        <title>Chlorella vulgaris genome assembly and annotation reveals the molecular basis for metabolic acclimation to high light conditions.</title>
        <authorList>
            <person name="Cecchin M."/>
            <person name="Marcolungo L."/>
            <person name="Rossato M."/>
            <person name="Girolomoni L."/>
            <person name="Cosentino E."/>
            <person name="Cuine S."/>
            <person name="Li-Beisson Y."/>
            <person name="Delledonne M."/>
            <person name="Ballottari M."/>
        </authorList>
    </citation>
    <scope>NUCLEOTIDE SEQUENCE</scope>
    <source>
        <strain evidence="5">211/11P</strain>
    </source>
</reference>
<evidence type="ECO:0000256" key="1">
    <source>
        <dbReference type="ARBA" id="ARBA00002123"/>
    </source>
</evidence>
<dbReference type="EMBL" id="SIDB01000002">
    <property type="protein sequence ID" value="KAI3435961.1"/>
    <property type="molecule type" value="Genomic_DNA"/>
</dbReference>
<gene>
    <name evidence="5" type="ORF">D9Q98_002019</name>
</gene>
<evidence type="ECO:0008006" key="7">
    <source>
        <dbReference type="Google" id="ProtNLM"/>
    </source>
</evidence>
<name>A0A9D4Z0C1_CHLVU</name>
<dbReference type="GO" id="GO:0005739">
    <property type="term" value="C:mitochondrion"/>
    <property type="evidence" value="ECO:0007669"/>
    <property type="project" value="TreeGrafter"/>
</dbReference>
<comment type="caution">
    <text evidence="5">The sequence shown here is derived from an EMBL/GenBank/DDBJ whole genome shotgun (WGS) entry which is preliminary data.</text>
</comment>
<evidence type="ECO:0000313" key="5">
    <source>
        <dbReference type="EMBL" id="KAI3435961.1"/>
    </source>
</evidence>
<dbReference type="Pfam" id="PF00675">
    <property type="entry name" value="Peptidase_M16"/>
    <property type="match status" value="1"/>
</dbReference>
<dbReference type="Gene3D" id="3.30.830.10">
    <property type="entry name" value="Metalloenzyme, LuxS/M16 peptidase-like"/>
    <property type="match status" value="2"/>
</dbReference>
<dbReference type="InterPro" id="IPR011249">
    <property type="entry name" value="Metalloenz_LuxS/M16"/>
</dbReference>
<dbReference type="FunFam" id="3.30.830.10:FF:000039">
    <property type="entry name" value="Ubiquinol-cytochrome c reductase core subunit 2"/>
    <property type="match status" value="1"/>
</dbReference>